<name>A0A7W8L592_9BURK</name>
<evidence type="ECO:0000256" key="1">
    <source>
        <dbReference type="ARBA" id="ARBA00004571"/>
    </source>
</evidence>
<comment type="subcellular location">
    <subcellularLocation>
        <location evidence="1">Cell outer membrane</location>
        <topology evidence="1">Multi-pass membrane protein</topology>
    </subcellularLocation>
</comment>
<dbReference type="GO" id="GO:0009279">
    <property type="term" value="C:cell outer membrane"/>
    <property type="evidence" value="ECO:0007669"/>
    <property type="project" value="UniProtKB-SubCell"/>
</dbReference>
<keyword evidence="7" id="KW-0406">Ion transport</keyword>
<dbReference type="SUPFAM" id="SSF56935">
    <property type="entry name" value="Porins"/>
    <property type="match status" value="1"/>
</dbReference>
<comment type="subunit">
    <text evidence="2">Homotrimer.</text>
</comment>
<evidence type="ECO:0000256" key="10">
    <source>
        <dbReference type="ARBA" id="ARBA00023237"/>
    </source>
</evidence>
<dbReference type="PANTHER" id="PTHR34501:SF9">
    <property type="entry name" value="MAJOR OUTER MEMBRANE PROTEIN P.IA"/>
    <property type="match status" value="1"/>
</dbReference>
<evidence type="ECO:0000259" key="11">
    <source>
        <dbReference type="Pfam" id="PF13609"/>
    </source>
</evidence>
<evidence type="ECO:0000313" key="12">
    <source>
        <dbReference type="EMBL" id="MBB5399401.1"/>
    </source>
</evidence>
<dbReference type="Pfam" id="PF13609">
    <property type="entry name" value="Porin_4"/>
    <property type="match status" value="1"/>
</dbReference>
<dbReference type="CDD" id="cd00342">
    <property type="entry name" value="gram_neg_porins"/>
    <property type="match status" value="1"/>
</dbReference>
<accession>A0A7W8L592</accession>
<evidence type="ECO:0000256" key="4">
    <source>
        <dbReference type="ARBA" id="ARBA00022452"/>
    </source>
</evidence>
<dbReference type="InterPro" id="IPR033900">
    <property type="entry name" value="Gram_neg_porin_domain"/>
</dbReference>
<evidence type="ECO:0000256" key="7">
    <source>
        <dbReference type="ARBA" id="ARBA00023065"/>
    </source>
</evidence>
<reference evidence="12 13" key="1">
    <citation type="submission" date="2020-08" db="EMBL/GenBank/DDBJ databases">
        <title>Genomic Encyclopedia of Type Strains, Phase IV (KMG-V): Genome sequencing to study the core and pangenomes of soil and plant-associated prokaryotes.</title>
        <authorList>
            <person name="Whitman W."/>
        </authorList>
    </citation>
    <scope>NUCLEOTIDE SEQUENCE [LARGE SCALE GENOMIC DNA]</scope>
    <source>
        <strain evidence="12 13">JPY162</strain>
    </source>
</reference>
<evidence type="ECO:0000256" key="8">
    <source>
        <dbReference type="ARBA" id="ARBA00023114"/>
    </source>
</evidence>
<dbReference type="InterPro" id="IPR050298">
    <property type="entry name" value="Gram-neg_bact_OMP"/>
</dbReference>
<keyword evidence="8" id="KW-0626">Porin</keyword>
<dbReference type="InterPro" id="IPR023614">
    <property type="entry name" value="Porin_dom_sf"/>
</dbReference>
<dbReference type="Proteomes" id="UP000592820">
    <property type="component" value="Unassembled WGS sequence"/>
</dbReference>
<dbReference type="EMBL" id="JACHDE010000002">
    <property type="protein sequence ID" value="MBB5399401.1"/>
    <property type="molecule type" value="Genomic_DNA"/>
</dbReference>
<gene>
    <name evidence="12" type="ORF">HDG41_001440</name>
</gene>
<keyword evidence="4" id="KW-1134">Transmembrane beta strand</keyword>
<dbReference type="GO" id="GO:0006811">
    <property type="term" value="P:monoatomic ion transport"/>
    <property type="evidence" value="ECO:0007669"/>
    <property type="project" value="UniProtKB-KW"/>
</dbReference>
<keyword evidence="6" id="KW-0732">Signal</keyword>
<evidence type="ECO:0000256" key="9">
    <source>
        <dbReference type="ARBA" id="ARBA00023136"/>
    </source>
</evidence>
<protein>
    <submittedName>
        <fullName evidence="12">Putative porin</fullName>
    </submittedName>
</protein>
<keyword evidence="3" id="KW-0813">Transport</keyword>
<proteinExistence type="predicted"/>
<evidence type="ECO:0000256" key="5">
    <source>
        <dbReference type="ARBA" id="ARBA00022692"/>
    </source>
</evidence>
<dbReference type="AlphaFoldDB" id="A0A7W8L592"/>
<dbReference type="GO" id="GO:0015288">
    <property type="term" value="F:porin activity"/>
    <property type="evidence" value="ECO:0007669"/>
    <property type="project" value="UniProtKB-KW"/>
</dbReference>
<evidence type="ECO:0000256" key="3">
    <source>
        <dbReference type="ARBA" id="ARBA00022448"/>
    </source>
</evidence>
<dbReference type="Gene3D" id="2.40.160.10">
    <property type="entry name" value="Porin"/>
    <property type="match status" value="1"/>
</dbReference>
<sequence>MKAIFVIENGFDVNAGKLAQGDLMFSRQAYVGMSSQFDMVTLGSQYDSVVDYVGPLEVGDQAGGAIAAHPEDVDNFNNTCRTNNTVKYISANYNGLTLGGTYSFDGIAGNMSENQIRSLGAGYSNRPLVLGYLNARTPTNSGGLFNSSARFHPTRRHRRNLASVRCVDGSSTSAFLINNVPESA</sequence>
<keyword evidence="10" id="KW-0998">Cell outer membrane</keyword>
<dbReference type="GO" id="GO:0046930">
    <property type="term" value="C:pore complex"/>
    <property type="evidence" value="ECO:0007669"/>
    <property type="project" value="UniProtKB-KW"/>
</dbReference>
<organism evidence="12 13">
    <name type="scientific">Paraburkholderia youngii</name>
    <dbReference type="NCBI Taxonomy" id="2782701"/>
    <lineage>
        <taxon>Bacteria</taxon>
        <taxon>Pseudomonadati</taxon>
        <taxon>Pseudomonadota</taxon>
        <taxon>Betaproteobacteria</taxon>
        <taxon>Burkholderiales</taxon>
        <taxon>Burkholderiaceae</taxon>
        <taxon>Paraburkholderia</taxon>
    </lineage>
</organism>
<comment type="caution">
    <text evidence="12">The sequence shown here is derived from an EMBL/GenBank/DDBJ whole genome shotgun (WGS) entry which is preliminary data.</text>
</comment>
<evidence type="ECO:0000313" key="13">
    <source>
        <dbReference type="Proteomes" id="UP000592820"/>
    </source>
</evidence>
<keyword evidence="5" id="KW-0812">Transmembrane</keyword>
<feature type="domain" description="Porin" evidence="11">
    <location>
        <begin position="2"/>
        <end position="142"/>
    </location>
</feature>
<keyword evidence="9" id="KW-0472">Membrane</keyword>
<evidence type="ECO:0000256" key="6">
    <source>
        <dbReference type="ARBA" id="ARBA00022729"/>
    </source>
</evidence>
<evidence type="ECO:0000256" key="2">
    <source>
        <dbReference type="ARBA" id="ARBA00011233"/>
    </source>
</evidence>
<dbReference type="PANTHER" id="PTHR34501">
    <property type="entry name" value="PROTEIN YDDL-RELATED"/>
    <property type="match status" value="1"/>
</dbReference>